<protein>
    <submittedName>
        <fullName evidence="1">Uncharacterized protein</fullName>
    </submittedName>
</protein>
<accession>A0A9P6QTT3</accession>
<dbReference type="Proteomes" id="UP000738325">
    <property type="component" value="Unassembled WGS sequence"/>
</dbReference>
<name>A0A9P6QTT3_9FUNG</name>
<evidence type="ECO:0000313" key="2">
    <source>
        <dbReference type="Proteomes" id="UP000738325"/>
    </source>
</evidence>
<reference evidence="1" key="1">
    <citation type="journal article" date="2020" name="Fungal Divers.">
        <title>Resolving the Mortierellaceae phylogeny through synthesis of multi-gene phylogenetics and phylogenomics.</title>
        <authorList>
            <person name="Vandepol N."/>
            <person name="Liber J."/>
            <person name="Desiro A."/>
            <person name="Na H."/>
            <person name="Kennedy M."/>
            <person name="Barry K."/>
            <person name="Grigoriev I.V."/>
            <person name="Miller A.N."/>
            <person name="O'Donnell K."/>
            <person name="Stajich J.E."/>
            <person name="Bonito G."/>
        </authorList>
    </citation>
    <scope>NUCLEOTIDE SEQUENCE</scope>
    <source>
        <strain evidence="1">REB-010B</strain>
    </source>
</reference>
<evidence type="ECO:0000313" key="1">
    <source>
        <dbReference type="EMBL" id="KAG0300968.1"/>
    </source>
</evidence>
<dbReference type="EMBL" id="JAAAIP010002259">
    <property type="protein sequence ID" value="KAG0300968.1"/>
    <property type="molecule type" value="Genomic_DNA"/>
</dbReference>
<comment type="caution">
    <text evidence="1">The sequence shown here is derived from an EMBL/GenBank/DDBJ whole genome shotgun (WGS) entry which is preliminary data.</text>
</comment>
<dbReference type="AlphaFoldDB" id="A0A9P6QTT3"/>
<sequence>MNPEYEVSTLDVDENELIKILIDPLVSGDAPIAENTLAKIVTTHSRQSSSTSTSHSLKTPVVDTPYQFFREHAISSA</sequence>
<feature type="non-terminal residue" evidence="1">
    <location>
        <position position="77"/>
    </location>
</feature>
<proteinExistence type="predicted"/>
<keyword evidence="2" id="KW-1185">Reference proteome</keyword>
<organism evidence="1 2">
    <name type="scientific">Dissophora globulifera</name>
    <dbReference type="NCBI Taxonomy" id="979702"/>
    <lineage>
        <taxon>Eukaryota</taxon>
        <taxon>Fungi</taxon>
        <taxon>Fungi incertae sedis</taxon>
        <taxon>Mucoromycota</taxon>
        <taxon>Mortierellomycotina</taxon>
        <taxon>Mortierellomycetes</taxon>
        <taxon>Mortierellales</taxon>
        <taxon>Mortierellaceae</taxon>
        <taxon>Dissophora</taxon>
    </lineage>
</organism>
<gene>
    <name evidence="1" type="ORF">BGZ99_003594</name>
</gene>